<dbReference type="Proteomes" id="UP000239735">
    <property type="component" value="Unassembled WGS sequence"/>
</dbReference>
<protein>
    <submittedName>
        <fullName evidence="1">Uncharacterized protein</fullName>
    </submittedName>
</protein>
<dbReference type="EMBL" id="OKRB01000072">
    <property type="protein sequence ID" value="SPE18836.1"/>
    <property type="molecule type" value="Genomic_DNA"/>
</dbReference>
<name>A0A2N9L6A3_9BACT</name>
<evidence type="ECO:0000313" key="2">
    <source>
        <dbReference type="Proteomes" id="UP000239735"/>
    </source>
</evidence>
<sequence length="39" mass="4387">MVKLDPLGLRVEIVASTGRRIERLRLFPPTARLPFPPSS</sequence>
<evidence type="ECO:0000313" key="1">
    <source>
        <dbReference type="EMBL" id="SPE18836.1"/>
    </source>
</evidence>
<dbReference type="AlphaFoldDB" id="A0A2N9L6A3"/>
<reference evidence="2" key="1">
    <citation type="submission" date="2018-02" db="EMBL/GenBank/DDBJ databases">
        <authorList>
            <person name="Hausmann B."/>
        </authorList>
    </citation>
    <scope>NUCLEOTIDE SEQUENCE [LARGE SCALE GENOMIC DNA]</scope>
    <source>
        <strain evidence="2">Peat soil MAG SbA5</strain>
    </source>
</reference>
<accession>A0A2N9L6A3</accession>
<organism evidence="1 2">
    <name type="scientific">Candidatus Sulfuritelmatomonas gaucii</name>
    <dbReference type="NCBI Taxonomy" id="2043161"/>
    <lineage>
        <taxon>Bacteria</taxon>
        <taxon>Pseudomonadati</taxon>
        <taxon>Acidobacteriota</taxon>
        <taxon>Terriglobia</taxon>
        <taxon>Terriglobales</taxon>
        <taxon>Acidobacteriaceae</taxon>
        <taxon>Candidatus Sulfuritelmatomonas</taxon>
    </lineage>
</organism>
<gene>
    <name evidence="1" type="ORF">SBA5_170064</name>
</gene>
<proteinExistence type="predicted"/>